<organism evidence="1 2">
    <name type="scientific">Austropuccinia psidii MF-1</name>
    <dbReference type="NCBI Taxonomy" id="1389203"/>
    <lineage>
        <taxon>Eukaryota</taxon>
        <taxon>Fungi</taxon>
        <taxon>Dikarya</taxon>
        <taxon>Basidiomycota</taxon>
        <taxon>Pucciniomycotina</taxon>
        <taxon>Pucciniomycetes</taxon>
        <taxon>Pucciniales</taxon>
        <taxon>Sphaerophragmiaceae</taxon>
        <taxon>Austropuccinia</taxon>
    </lineage>
</organism>
<evidence type="ECO:0000313" key="2">
    <source>
        <dbReference type="Proteomes" id="UP000765509"/>
    </source>
</evidence>
<proteinExistence type="predicted"/>
<keyword evidence="2" id="KW-1185">Reference proteome</keyword>
<sequence length="134" mass="15276">MDWLKSSHSGDLQEYINNSQRVMLDLELINIIMPSELLSFTILGKLSGNAKLHQYVEVLTLSNDLVKKPNLILSKLQDFYNNSCLKENISTTASTHLSESSGLYKIMYYFANGKHNPNCTNHSKEECFAEHLHL</sequence>
<comment type="caution">
    <text evidence="1">The sequence shown here is derived from an EMBL/GenBank/DDBJ whole genome shotgun (WGS) entry which is preliminary data.</text>
</comment>
<dbReference type="OrthoDB" id="8029976at2759"/>
<dbReference type="Proteomes" id="UP000765509">
    <property type="component" value="Unassembled WGS sequence"/>
</dbReference>
<name>A0A9Q3CZV1_9BASI</name>
<dbReference type="EMBL" id="AVOT02011266">
    <property type="protein sequence ID" value="MBW0491803.1"/>
    <property type="molecule type" value="Genomic_DNA"/>
</dbReference>
<dbReference type="AlphaFoldDB" id="A0A9Q3CZV1"/>
<protein>
    <submittedName>
        <fullName evidence="1">Uncharacterized protein</fullName>
    </submittedName>
</protein>
<accession>A0A9Q3CZV1</accession>
<reference evidence="1" key="1">
    <citation type="submission" date="2021-03" db="EMBL/GenBank/DDBJ databases">
        <title>Draft genome sequence of rust myrtle Austropuccinia psidii MF-1, a brazilian biotype.</title>
        <authorList>
            <person name="Quecine M.C."/>
            <person name="Pachon D.M.R."/>
            <person name="Bonatelli M.L."/>
            <person name="Correr F.H."/>
            <person name="Franceschini L.M."/>
            <person name="Leite T.F."/>
            <person name="Margarido G.R.A."/>
            <person name="Almeida C.A."/>
            <person name="Ferrarezi J.A."/>
            <person name="Labate C.A."/>
        </authorList>
    </citation>
    <scope>NUCLEOTIDE SEQUENCE</scope>
    <source>
        <strain evidence="1">MF-1</strain>
    </source>
</reference>
<gene>
    <name evidence="1" type="ORF">O181_031518</name>
</gene>
<evidence type="ECO:0000313" key="1">
    <source>
        <dbReference type="EMBL" id="MBW0491803.1"/>
    </source>
</evidence>